<evidence type="ECO:0000313" key="4">
    <source>
        <dbReference type="Proteomes" id="UP000285530"/>
    </source>
</evidence>
<dbReference type="AlphaFoldDB" id="A0A419A0K9"/>
<dbReference type="Proteomes" id="UP000285530">
    <property type="component" value="Unassembled WGS sequence"/>
</dbReference>
<feature type="region of interest" description="Disordered" evidence="1">
    <location>
        <begin position="46"/>
        <end position="75"/>
    </location>
</feature>
<feature type="signal peptide" evidence="2">
    <location>
        <begin position="1"/>
        <end position="22"/>
    </location>
</feature>
<name>A0A419A0K9_9RHOB</name>
<gene>
    <name evidence="3" type="ORF">D3P06_04105</name>
</gene>
<comment type="caution">
    <text evidence="3">The sequence shown here is derived from an EMBL/GenBank/DDBJ whole genome shotgun (WGS) entry which is preliminary data.</text>
</comment>
<evidence type="ECO:0000313" key="3">
    <source>
        <dbReference type="EMBL" id="RJL06374.1"/>
    </source>
</evidence>
<protein>
    <recommendedName>
        <fullName evidence="5">RcnB family protein</fullName>
    </recommendedName>
</protein>
<dbReference type="RefSeq" id="WP_119885339.1">
    <property type="nucleotide sequence ID" value="NZ_CP067169.1"/>
</dbReference>
<keyword evidence="4" id="KW-1185">Reference proteome</keyword>
<keyword evidence="2" id="KW-0732">Signal</keyword>
<feature type="chain" id="PRO_5019247541" description="RcnB family protein" evidence="2">
    <location>
        <begin position="23"/>
        <end position="107"/>
    </location>
</feature>
<accession>A0A419A0K9</accession>
<sequence length="107" mass="11215">MTPLHPLAAVAAGTVLGLAALTAPNTVPVRGLDPEPVRHCQPYCPQPVVGSRPGPDRIQPIDSPGQFGLGQPPEGDTYAVIDDQIVRIGPDGRIRSVLRPAPQMAAR</sequence>
<evidence type="ECO:0000256" key="1">
    <source>
        <dbReference type="SAM" id="MobiDB-lite"/>
    </source>
</evidence>
<proteinExistence type="predicted"/>
<evidence type="ECO:0000256" key="2">
    <source>
        <dbReference type="SAM" id="SignalP"/>
    </source>
</evidence>
<dbReference type="OrthoDB" id="7666115at2"/>
<organism evidence="3 4">
    <name type="scientific">Paracoccus aestuarii</name>
    <dbReference type="NCBI Taxonomy" id="453842"/>
    <lineage>
        <taxon>Bacteria</taxon>
        <taxon>Pseudomonadati</taxon>
        <taxon>Pseudomonadota</taxon>
        <taxon>Alphaproteobacteria</taxon>
        <taxon>Rhodobacterales</taxon>
        <taxon>Paracoccaceae</taxon>
        <taxon>Paracoccus</taxon>
    </lineage>
</organism>
<dbReference type="EMBL" id="QZEV01000010">
    <property type="protein sequence ID" value="RJL06374.1"/>
    <property type="molecule type" value="Genomic_DNA"/>
</dbReference>
<evidence type="ECO:0008006" key="5">
    <source>
        <dbReference type="Google" id="ProtNLM"/>
    </source>
</evidence>
<reference evidence="3 4" key="1">
    <citation type="submission" date="2018-09" db="EMBL/GenBank/DDBJ databases">
        <title>Paracoccus onubensis nov. sp. a moderate halophilic bacterium isolated from Gruta de las Maravillas (Aracena, Spain).</title>
        <authorList>
            <person name="Jurado V."/>
            <person name="Gutierrez-Patricio S."/>
            <person name="Gonzalez-Pimentel J.L."/>
            <person name="Laiz L."/>
            <person name="Saiz-Jimenez C."/>
        </authorList>
    </citation>
    <scope>NUCLEOTIDE SEQUENCE [LARGE SCALE GENOMIC DNA]</scope>
    <source>
        <strain evidence="3 4">DSM 19484</strain>
    </source>
</reference>